<dbReference type="EMBL" id="CP046391">
    <property type="protein sequence ID" value="QJC27387.1"/>
    <property type="molecule type" value="Genomic_DNA"/>
</dbReference>
<dbReference type="GO" id="GO:0071949">
    <property type="term" value="F:FAD binding"/>
    <property type="evidence" value="ECO:0007669"/>
    <property type="project" value="InterPro"/>
</dbReference>
<dbReference type="GO" id="GO:0003884">
    <property type="term" value="F:D-amino-acid oxidase activity"/>
    <property type="evidence" value="ECO:0007669"/>
    <property type="project" value="UniProtKB-EC"/>
</dbReference>
<protein>
    <recommendedName>
        <fullName evidence="7">D-amino-acid oxidase</fullName>
        <ecNumber evidence="6">1.4.3.3</ecNumber>
    </recommendedName>
</protein>
<accession>A0A858PXU4</accession>
<comment type="cofactor">
    <cofactor evidence="1">
        <name>FAD</name>
        <dbReference type="ChEBI" id="CHEBI:57692"/>
    </cofactor>
</comment>
<dbReference type="EC" id="1.4.3.3" evidence="6"/>
<evidence type="ECO:0000259" key="10">
    <source>
        <dbReference type="Pfam" id="PF01266"/>
    </source>
</evidence>
<sequence length="431" mass="48175">MWDGTCNFGDLSCFCVEQQERNQVMCRCIKRVVQVVWHMPLLRFYSQKYLQSSRFLRHFPRVFRVTFLAAFALGVPWWIKGRMTKTAGVAGAGLVGRLLALALVREGWSVSIFDEDDTIGRKSCGYVAGGMLSLYSEAESISDLVVGLGRRSISLWPEIVSYVGASSCFRSSGSVIVAHRADLSDLERRREFIQNRFPGLFDDLKITHSVGEGLSVAYSMKVPGEGSIDNVMLFECVERTLRQHNVCWHANTRVIGITHGKIVTEEGSHVFNFVFDCRGIGAKADLPGLRGVRGESILLQAPNVSIENVIRVVHPRYSIYVVPRPNSMFLVGATEIESCDFSEISVQSALEILSAAYSLHKGFAEARIASMMTACRPAFSDNIPKIVWEKNAARINGLYRYGYLCVPAMVEEVIRLLKGGDSRYSSLHYWV</sequence>
<dbReference type="Gene3D" id="3.30.9.10">
    <property type="entry name" value="D-Amino Acid Oxidase, subunit A, domain 2"/>
    <property type="match status" value="1"/>
</dbReference>
<dbReference type="SUPFAM" id="SSF54373">
    <property type="entry name" value="FAD-linked reductases, C-terminal domain"/>
    <property type="match status" value="1"/>
</dbReference>
<evidence type="ECO:0000313" key="11">
    <source>
        <dbReference type="EMBL" id="QJC27387.1"/>
    </source>
</evidence>
<keyword evidence="9" id="KW-0472">Membrane</keyword>
<evidence type="ECO:0000256" key="1">
    <source>
        <dbReference type="ARBA" id="ARBA00001974"/>
    </source>
</evidence>
<keyword evidence="4" id="KW-0274">FAD</keyword>
<dbReference type="Gene3D" id="3.50.50.60">
    <property type="entry name" value="FAD/NAD(P)-binding domain"/>
    <property type="match status" value="1"/>
</dbReference>
<name>A0A858PXU4_9RICK</name>
<feature type="domain" description="FAD dependent oxidoreductase" evidence="10">
    <location>
        <begin position="89"/>
        <end position="412"/>
    </location>
</feature>
<keyword evidence="9" id="KW-1133">Transmembrane helix</keyword>
<dbReference type="AlphaFoldDB" id="A0A858PXU4"/>
<dbReference type="InterPro" id="IPR023209">
    <property type="entry name" value="DAO"/>
</dbReference>
<evidence type="ECO:0000256" key="3">
    <source>
        <dbReference type="ARBA" id="ARBA00022630"/>
    </source>
</evidence>
<keyword evidence="9" id="KW-0812">Transmembrane</keyword>
<evidence type="ECO:0000256" key="4">
    <source>
        <dbReference type="ARBA" id="ARBA00022827"/>
    </source>
</evidence>
<evidence type="ECO:0000313" key="12">
    <source>
        <dbReference type="Proteomes" id="UP000500930"/>
    </source>
</evidence>
<dbReference type="Pfam" id="PF01266">
    <property type="entry name" value="DAO"/>
    <property type="match status" value="1"/>
</dbReference>
<dbReference type="PANTHER" id="PTHR11530:SF11">
    <property type="entry name" value="D-ASPARTATE OXIDASE"/>
    <property type="match status" value="1"/>
</dbReference>
<evidence type="ECO:0000256" key="8">
    <source>
        <dbReference type="ARBA" id="ARBA00049547"/>
    </source>
</evidence>
<dbReference type="SUPFAM" id="SSF51905">
    <property type="entry name" value="FAD/NAD(P)-binding domain"/>
    <property type="match status" value="1"/>
</dbReference>
<dbReference type="GO" id="GO:0046416">
    <property type="term" value="P:D-amino acid metabolic process"/>
    <property type="evidence" value="ECO:0007669"/>
    <property type="project" value="InterPro"/>
</dbReference>
<keyword evidence="3" id="KW-0285">Flavoprotein</keyword>
<organism evidence="11 12">
    <name type="scientific">Anaplasma platys</name>
    <dbReference type="NCBI Taxonomy" id="949"/>
    <lineage>
        <taxon>Bacteria</taxon>
        <taxon>Pseudomonadati</taxon>
        <taxon>Pseudomonadota</taxon>
        <taxon>Alphaproteobacteria</taxon>
        <taxon>Rickettsiales</taxon>
        <taxon>Anaplasmataceae</taxon>
        <taxon>Anaplasma</taxon>
    </lineage>
</organism>
<dbReference type="InterPro" id="IPR006076">
    <property type="entry name" value="FAD-dep_OxRdtase"/>
</dbReference>
<dbReference type="InterPro" id="IPR036188">
    <property type="entry name" value="FAD/NAD-bd_sf"/>
</dbReference>
<evidence type="ECO:0000256" key="6">
    <source>
        <dbReference type="ARBA" id="ARBA00039101"/>
    </source>
</evidence>
<evidence type="ECO:0000256" key="5">
    <source>
        <dbReference type="ARBA" id="ARBA00023002"/>
    </source>
</evidence>
<comment type="similarity">
    <text evidence="2">Belongs to the DAMOX/DASOX family.</text>
</comment>
<dbReference type="PANTHER" id="PTHR11530">
    <property type="entry name" value="D-AMINO ACID OXIDASE"/>
    <property type="match status" value="1"/>
</dbReference>
<evidence type="ECO:0000256" key="2">
    <source>
        <dbReference type="ARBA" id="ARBA00006730"/>
    </source>
</evidence>
<reference evidence="11 12" key="1">
    <citation type="journal article" date="2020" name="Pathogens">
        <title>First Whole Genome Sequence of Anaplasma platys, an Obligate Intracellular Rickettsial Pathogen of Dogs.</title>
        <authorList>
            <person name="Llanes A."/>
            <person name="Rajeev S."/>
        </authorList>
    </citation>
    <scope>NUCLEOTIDE SEQUENCE [LARGE SCALE GENOMIC DNA]</scope>
    <source>
        <strain evidence="11 12">S3</strain>
    </source>
</reference>
<proteinExistence type="inferred from homology"/>
<dbReference type="Proteomes" id="UP000500930">
    <property type="component" value="Chromosome"/>
</dbReference>
<dbReference type="KEGG" id="aplt:ANPL_01390"/>
<gene>
    <name evidence="11" type="ORF">ANPL_01390</name>
</gene>
<keyword evidence="5" id="KW-0560">Oxidoreductase</keyword>
<feature type="transmembrane region" description="Helical" evidence="9">
    <location>
        <begin position="62"/>
        <end position="79"/>
    </location>
</feature>
<keyword evidence="12" id="KW-1185">Reference proteome</keyword>
<evidence type="ECO:0000256" key="9">
    <source>
        <dbReference type="SAM" id="Phobius"/>
    </source>
</evidence>
<evidence type="ECO:0000256" key="7">
    <source>
        <dbReference type="ARBA" id="ARBA00039751"/>
    </source>
</evidence>
<comment type="catalytic activity">
    <reaction evidence="8">
        <text>a D-alpha-amino acid + O2 + H2O = a 2-oxocarboxylate + H2O2 + NH4(+)</text>
        <dbReference type="Rhea" id="RHEA:21816"/>
        <dbReference type="ChEBI" id="CHEBI:15377"/>
        <dbReference type="ChEBI" id="CHEBI:15379"/>
        <dbReference type="ChEBI" id="CHEBI:16240"/>
        <dbReference type="ChEBI" id="CHEBI:28938"/>
        <dbReference type="ChEBI" id="CHEBI:35179"/>
        <dbReference type="ChEBI" id="CHEBI:59871"/>
        <dbReference type="EC" id="1.4.3.3"/>
    </reaction>
    <physiologicalReaction direction="left-to-right" evidence="8">
        <dbReference type="Rhea" id="RHEA:21817"/>
    </physiologicalReaction>
</comment>